<dbReference type="InterPro" id="IPR050315">
    <property type="entry name" value="FAD-oxidoreductase_2"/>
</dbReference>
<evidence type="ECO:0000256" key="1">
    <source>
        <dbReference type="ARBA" id="ARBA00001974"/>
    </source>
</evidence>
<evidence type="ECO:0000313" key="6">
    <source>
        <dbReference type="EMBL" id="SFQ88734.1"/>
    </source>
</evidence>
<evidence type="ECO:0000256" key="2">
    <source>
        <dbReference type="ARBA" id="ARBA00022630"/>
    </source>
</evidence>
<evidence type="ECO:0000256" key="3">
    <source>
        <dbReference type="ARBA" id="ARBA00022827"/>
    </source>
</evidence>
<comment type="cofactor">
    <cofactor evidence="1">
        <name>FAD</name>
        <dbReference type="ChEBI" id="CHEBI:57692"/>
    </cofactor>
</comment>
<keyword evidence="4" id="KW-0560">Oxidoreductase</keyword>
<organism evidence="6 7">
    <name type="scientific">Halopseudomonas formosensis</name>
    <dbReference type="NCBI Taxonomy" id="1002526"/>
    <lineage>
        <taxon>Bacteria</taxon>
        <taxon>Pseudomonadati</taxon>
        <taxon>Pseudomonadota</taxon>
        <taxon>Gammaproteobacteria</taxon>
        <taxon>Pseudomonadales</taxon>
        <taxon>Pseudomonadaceae</taxon>
        <taxon>Halopseudomonas</taxon>
    </lineage>
</organism>
<name>A0A1I6C6H1_9GAMM</name>
<dbReference type="GO" id="GO:0016491">
    <property type="term" value="F:oxidoreductase activity"/>
    <property type="evidence" value="ECO:0007669"/>
    <property type="project" value="UniProtKB-KW"/>
</dbReference>
<dbReference type="PANTHER" id="PTHR43400:SF10">
    <property type="entry name" value="3-OXOSTEROID 1-DEHYDROGENASE"/>
    <property type="match status" value="1"/>
</dbReference>
<reference evidence="6 7" key="1">
    <citation type="submission" date="2016-10" db="EMBL/GenBank/DDBJ databases">
        <authorList>
            <person name="de Groot N.N."/>
        </authorList>
    </citation>
    <scope>NUCLEOTIDE SEQUENCE [LARGE SCALE GENOMIC DNA]</scope>
    <source>
        <strain evidence="6 7">JCM 18415</strain>
    </source>
</reference>
<dbReference type="EMBL" id="FOYD01000014">
    <property type="protein sequence ID" value="SFQ88734.1"/>
    <property type="molecule type" value="Genomic_DNA"/>
</dbReference>
<keyword evidence="2" id="KW-0285">Flavoprotein</keyword>
<gene>
    <name evidence="6" type="ORF">SAMN05216578_11451</name>
</gene>
<dbReference type="Pfam" id="PF00890">
    <property type="entry name" value="FAD_binding_2"/>
    <property type="match status" value="1"/>
</dbReference>
<dbReference type="Proteomes" id="UP000242815">
    <property type="component" value="Unassembled WGS sequence"/>
</dbReference>
<dbReference type="OrthoDB" id="9813348at2"/>
<dbReference type="SUPFAM" id="SSF51905">
    <property type="entry name" value="FAD/NAD(P)-binding domain"/>
    <property type="match status" value="1"/>
</dbReference>
<dbReference type="AlphaFoldDB" id="A0A1I6C6H1"/>
<dbReference type="STRING" id="1002526.SAMN05216578_11451"/>
<protein>
    <submittedName>
        <fullName evidence="6">3-oxosteroid 1-dehydrogenase</fullName>
    </submittedName>
</protein>
<evidence type="ECO:0000259" key="5">
    <source>
        <dbReference type="Pfam" id="PF00890"/>
    </source>
</evidence>
<keyword evidence="3" id="KW-0274">FAD</keyword>
<feature type="domain" description="FAD-dependent oxidoreductase 2 FAD-binding" evidence="5">
    <location>
        <begin position="14"/>
        <end position="75"/>
    </location>
</feature>
<evidence type="ECO:0000313" key="7">
    <source>
        <dbReference type="Proteomes" id="UP000242815"/>
    </source>
</evidence>
<accession>A0A1I6C6H1</accession>
<sequence length="76" mass="7564">MAFQMNEKSVIEKDVVVVGSGGSGLTAAIVAASQGLDVLLVEKTGLFGGTTALSGGGIWVPCNSLARDAGLADDPE</sequence>
<evidence type="ECO:0000256" key="4">
    <source>
        <dbReference type="ARBA" id="ARBA00023002"/>
    </source>
</evidence>
<dbReference type="PANTHER" id="PTHR43400">
    <property type="entry name" value="FUMARATE REDUCTASE"/>
    <property type="match status" value="1"/>
</dbReference>
<dbReference type="InterPro" id="IPR003953">
    <property type="entry name" value="FAD-dep_OxRdtase_2_FAD-bd"/>
</dbReference>
<dbReference type="InterPro" id="IPR036188">
    <property type="entry name" value="FAD/NAD-bd_sf"/>
</dbReference>
<dbReference type="RefSeq" id="WP_090540850.1">
    <property type="nucleotide sequence ID" value="NZ_FOYD01000014.1"/>
</dbReference>
<dbReference type="Gene3D" id="3.50.50.60">
    <property type="entry name" value="FAD/NAD(P)-binding domain"/>
    <property type="match status" value="1"/>
</dbReference>
<proteinExistence type="predicted"/>